<dbReference type="Pfam" id="PF13385">
    <property type="entry name" value="Laminin_G_3"/>
    <property type="match status" value="1"/>
</dbReference>
<proteinExistence type="predicted"/>
<dbReference type="InterPro" id="IPR005135">
    <property type="entry name" value="Endo/exonuclease/phosphatase"/>
</dbReference>
<gene>
    <name evidence="2" type="ORF">KEM10_06770</name>
</gene>
<dbReference type="Gene3D" id="2.60.120.200">
    <property type="match status" value="1"/>
</dbReference>
<sequence>MRILSIFLFSLILISCEDALRSPGKPLMQFDFNNEIVNKGMGKLDIEGDAMVSYYYGEKDTCLDLMASAKYRKPIIINYQDDFSFEDYDGYTVSVWIQKARNDNESYSVLSQQTYLDGKWLGWELRAENCGSWSWVYRDSIQTWKYQPTSLRQPVNDGNWHQLTYSYNKNSQEARLYYDGENVAVYSLFGNTFSIKSVPLRVGVSPASASENIDIFNGRIDNLAVWSRTLESEEVHTVYRLKEKKKFKRPVSGDVFKVLTWNIWQGAIHEGKRVGAERILDVLQSSEADLIMLQEMAGEGPYLADGLGFYLYQRNKDLGVLSRYPLEEANNVFRVHNSGCIKVDLGADQKVFACPISLTEEPRLDSYIKSGNADVDTIIYRENEFRGREITFILGELRHLMFTNKNTPMILGGGFNSGSHLDWTERNQDLHMGLVVEYPVTKQVEKAGFTDTYRSSHPDEVVDKGYTWSTKFKSAFPNRTDFIYSFGEDIHIEESYVLDDHQVSFPSSHAAVVTVFNLEKK</sequence>
<dbReference type="PANTHER" id="PTHR41349:SF1">
    <property type="entry name" value="PROTEIN CBG08683"/>
    <property type="match status" value="1"/>
</dbReference>
<reference evidence="2 3" key="1">
    <citation type="journal article" date="2015" name="Int. J. Syst. Evol. Microbiol.">
        <title>Carboxylicivirga linearis sp. nov., isolated from a sea cucumber culture pond.</title>
        <authorList>
            <person name="Wang F.Q."/>
            <person name="Zhou Y.X."/>
            <person name="Lin X.Z."/>
            <person name="Chen G.J."/>
            <person name="Du Z.J."/>
        </authorList>
    </citation>
    <scope>NUCLEOTIDE SEQUENCE [LARGE SCALE GENOMIC DNA]</scope>
    <source>
        <strain evidence="2 3">FB218</strain>
    </source>
</reference>
<dbReference type="SUPFAM" id="SSF56219">
    <property type="entry name" value="DNase I-like"/>
    <property type="match status" value="1"/>
</dbReference>
<organism evidence="2 3">
    <name type="scientific">Carboxylicivirga linearis</name>
    <dbReference type="NCBI Taxonomy" id="1628157"/>
    <lineage>
        <taxon>Bacteria</taxon>
        <taxon>Pseudomonadati</taxon>
        <taxon>Bacteroidota</taxon>
        <taxon>Bacteroidia</taxon>
        <taxon>Marinilabiliales</taxon>
        <taxon>Marinilabiliaceae</taxon>
        <taxon>Carboxylicivirga</taxon>
    </lineage>
</organism>
<comment type="caution">
    <text evidence="2">The sequence shown here is derived from an EMBL/GenBank/DDBJ whole genome shotgun (WGS) entry which is preliminary data.</text>
</comment>
<keyword evidence="2" id="KW-0378">Hydrolase</keyword>
<dbReference type="Pfam" id="PF03372">
    <property type="entry name" value="Exo_endo_phos"/>
    <property type="match status" value="1"/>
</dbReference>
<dbReference type="PANTHER" id="PTHR41349">
    <property type="match status" value="1"/>
</dbReference>
<accession>A0ABS5JSU4</accession>
<dbReference type="GO" id="GO:0004519">
    <property type="term" value="F:endonuclease activity"/>
    <property type="evidence" value="ECO:0007669"/>
    <property type="project" value="UniProtKB-KW"/>
</dbReference>
<dbReference type="PROSITE" id="PS51257">
    <property type="entry name" value="PROKAR_LIPOPROTEIN"/>
    <property type="match status" value="1"/>
</dbReference>
<dbReference type="InterPro" id="IPR013320">
    <property type="entry name" value="ConA-like_dom_sf"/>
</dbReference>
<feature type="domain" description="Endonuclease/exonuclease/phosphatase" evidence="1">
    <location>
        <begin position="259"/>
        <end position="509"/>
    </location>
</feature>
<evidence type="ECO:0000313" key="2">
    <source>
        <dbReference type="EMBL" id="MBS2097979.1"/>
    </source>
</evidence>
<keyword evidence="2" id="KW-0255">Endonuclease</keyword>
<keyword evidence="3" id="KW-1185">Reference proteome</keyword>
<dbReference type="Proteomes" id="UP000708576">
    <property type="component" value="Unassembled WGS sequence"/>
</dbReference>
<protein>
    <submittedName>
        <fullName evidence="2">Endonuclease/exonuclease/phosphatase family protein</fullName>
    </submittedName>
</protein>
<evidence type="ECO:0000259" key="1">
    <source>
        <dbReference type="Pfam" id="PF03372"/>
    </source>
</evidence>
<dbReference type="RefSeq" id="WP_212215158.1">
    <property type="nucleotide sequence ID" value="NZ_JAGUCO010000003.1"/>
</dbReference>
<keyword evidence="2" id="KW-0540">Nuclease</keyword>
<dbReference type="EMBL" id="JAGUCO010000003">
    <property type="protein sequence ID" value="MBS2097979.1"/>
    <property type="molecule type" value="Genomic_DNA"/>
</dbReference>
<evidence type="ECO:0000313" key="3">
    <source>
        <dbReference type="Proteomes" id="UP000708576"/>
    </source>
</evidence>
<dbReference type="InterPro" id="IPR036691">
    <property type="entry name" value="Endo/exonu/phosph_ase_sf"/>
</dbReference>
<dbReference type="SUPFAM" id="SSF49899">
    <property type="entry name" value="Concanavalin A-like lectins/glucanases"/>
    <property type="match status" value="1"/>
</dbReference>
<name>A0ABS5JSU4_9BACT</name>
<dbReference type="Gene3D" id="3.60.10.10">
    <property type="entry name" value="Endonuclease/exonuclease/phosphatase"/>
    <property type="match status" value="1"/>
</dbReference>